<feature type="compositionally biased region" description="Polar residues" evidence="1">
    <location>
        <begin position="212"/>
        <end position="221"/>
    </location>
</feature>
<proteinExistence type="predicted"/>
<feature type="region of interest" description="Disordered" evidence="1">
    <location>
        <begin position="357"/>
        <end position="405"/>
    </location>
</feature>
<feature type="region of interest" description="Disordered" evidence="1">
    <location>
        <begin position="168"/>
        <end position="341"/>
    </location>
</feature>
<protein>
    <submittedName>
        <fullName evidence="2">Uncharacterized protein</fullName>
    </submittedName>
</protein>
<dbReference type="Proteomes" id="UP000521943">
    <property type="component" value="Unassembled WGS sequence"/>
</dbReference>
<reference evidence="2 3" key="1">
    <citation type="submission" date="2020-07" db="EMBL/GenBank/DDBJ databases">
        <title>Comparative genomics of pyrophilous fungi reveals a link between fire events and developmental genes.</title>
        <authorList>
            <consortium name="DOE Joint Genome Institute"/>
            <person name="Steindorff A.S."/>
            <person name="Carver A."/>
            <person name="Calhoun S."/>
            <person name="Stillman K."/>
            <person name="Liu H."/>
            <person name="Lipzen A."/>
            <person name="Pangilinan J."/>
            <person name="Labutti K."/>
            <person name="Bruns T.D."/>
            <person name="Grigoriev I.V."/>
        </authorList>
    </citation>
    <scope>NUCLEOTIDE SEQUENCE [LARGE SCALE GENOMIC DNA]</scope>
    <source>
        <strain evidence="2 3">CBS 144469</strain>
    </source>
</reference>
<feature type="compositionally biased region" description="Basic and acidic residues" evidence="1">
    <location>
        <begin position="358"/>
        <end position="368"/>
    </location>
</feature>
<dbReference type="OrthoDB" id="10316347at2759"/>
<evidence type="ECO:0000313" key="2">
    <source>
        <dbReference type="EMBL" id="KAF6762603.1"/>
    </source>
</evidence>
<name>A0A8H6MB27_9AGAR</name>
<feature type="compositionally biased region" description="Acidic residues" evidence="1">
    <location>
        <begin position="298"/>
        <end position="308"/>
    </location>
</feature>
<evidence type="ECO:0000313" key="3">
    <source>
        <dbReference type="Proteomes" id="UP000521943"/>
    </source>
</evidence>
<comment type="caution">
    <text evidence="2">The sequence shown here is derived from an EMBL/GenBank/DDBJ whole genome shotgun (WGS) entry which is preliminary data.</text>
</comment>
<feature type="compositionally biased region" description="Polar residues" evidence="1">
    <location>
        <begin position="260"/>
        <end position="293"/>
    </location>
</feature>
<feature type="compositionally biased region" description="Acidic residues" evidence="1">
    <location>
        <begin position="316"/>
        <end position="331"/>
    </location>
</feature>
<feature type="compositionally biased region" description="Low complexity" evidence="1">
    <location>
        <begin position="369"/>
        <end position="393"/>
    </location>
</feature>
<sequence length="579" mass="63662">MALYTIPKSCMKPIFSSKCPRSIRWSSPISQIRTIPARPRSQDTLSSHAPPNLKIKLEEEEAEDFVFGHSDSTDVADVEMGVDSLEDRDVSPAEITLIEVDASGSDNEQSSFDYELFGWEAIESAEQAALWANLNPGYGIFPSVPTLEPILQEHQSLDEYFDETIGQSFKQHRPGHPSHSDLGQPIFPDLVIGNLRTPTPSPTPPRRPLLSIETNTPQFHLNDSVKGPSSKPAAPAAPVSQPHTSPGTTHDTPAPHHELTQSPTSPGATDAHSSNRNGTTQPPQTRVHSPPKSNGNNNDDDEDVDMDAADPPSSDSESESEGELEDGEIPEQDAGQAPTDGAVGSVLKHHIAGFLESESGRLHSEPIQRRVATTSRRSVGSSRRGTRGVAAGGIKKTRKSTSITHRTHRAVNLHRPPAHIPSILARPRTSSYRATLTPKHFSTIQPGTHYGPLPISVVHGWRNELERLKHMSKMAGVFKNPSQYASELKSVVSQIERNELHPMLTIDVLKETRLLEELKAFQHSSTGPGIKSLKPMVVGICSRWRKRLQMLKYDGNPITGPFNIIDGFRRRVTRTYTYD</sequence>
<feature type="compositionally biased region" description="Low complexity" evidence="1">
    <location>
        <begin position="224"/>
        <end position="240"/>
    </location>
</feature>
<evidence type="ECO:0000256" key="1">
    <source>
        <dbReference type="SAM" id="MobiDB-lite"/>
    </source>
</evidence>
<dbReference type="EMBL" id="JACGCI010000007">
    <property type="protein sequence ID" value="KAF6762603.1"/>
    <property type="molecule type" value="Genomic_DNA"/>
</dbReference>
<dbReference type="AlphaFoldDB" id="A0A8H6MB27"/>
<accession>A0A8H6MB27</accession>
<feature type="compositionally biased region" description="Basic residues" evidence="1">
    <location>
        <begin position="395"/>
        <end position="405"/>
    </location>
</feature>
<gene>
    <name evidence="2" type="ORF">DFP72DRAFT_841731</name>
</gene>
<organism evidence="2 3">
    <name type="scientific">Ephemerocybe angulata</name>
    <dbReference type="NCBI Taxonomy" id="980116"/>
    <lineage>
        <taxon>Eukaryota</taxon>
        <taxon>Fungi</taxon>
        <taxon>Dikarya</taxon>
        <taxon>Basidiomycota</taxon>
        <taxon>Agaricomycotina</taxon>
        <taxon>Agaricomycetes</taxon>
        <taxon>Agaricomycetidae</taxon>
        <taxon>Agaricales</taxon>
        <taxon>Agaricineae</taxon>
        <taxon>Psathyrellaceae</taxon>
        <taxon>Ephemerocybe</taxon>
    </lineage>
</organism>
<keyword evidence="3" id="KW-1185">Reference proteome</keyword>
<feature type="compositionally biased region" description="Polar residues" evidence="1">
    <location>
        <begin position="241"/>
        <end position="251"/>
    </location>
</feature>